<evidence type="ECO:0000313" key="2">
    <source>
        <dbReference type="Proteomes" id="UP000199421"/>
    </source>
</evidence>
<accession>A0A1H7LW16</accession>
<dbReference type="EMBL" id="FOAF01000001">
    <property type="protein sequence ID" value="SEL03092.1"/>
    <property type="molecule type" value="Genomic_DNA"/>
</dbReference>
<dbReference type="Proteomes" id="UP000199421">
    <property type="component" value="Unassembled WGS sequence"/>
</dbReference>
<reference evidence="2" key="1">
    <citation type="submission" date="2016-10" db="EMBL/GenBank/DDBJ databases">
        <authorList>
            <person name="Varghese N."/>
            <person name="Submissions S."/>
        </authorList>
    </citation>
    <scope>NUCLEOTIDE SEQUENCE [LARGE SCALE GENOMIC DNA]</scope>
    <source>
        <strain evidence="2">DSM 18733</strain>
    </source>
</reference>
<dbReference type="STRING" id="407022.SAMN05661044_01786"/>
<name>A0A1H7LW16_OLID1</name>
<gene>
    <name evidence="1" type="ORF">SAMN05661044_01786</name>
</gene>
<dbReference type="RefSeq" id="WP_093322292.1">
    <property type="nucleotide sequence ID" value="NZ_FOAF01000001.1"/>
</dbReference>
<dbReference type="OrthoDB" id="7551439at2"/>
<organism evidence="1 2">
    <name type="scientific">Olivibacter domesticus</name>
    <name type="common">Pseudosphingobacterium domesticum</name>
    <dbReference type="NCBI Taxonomy" id="407022"/>
    <lineage>
        <taxon>Bacteria</taxon>
        <taxon>Pseudomonadati</taxon>
        <taxon>Bacteroidota</taxon>
        <taxon>Sphingobacteriia</taxon>
        <taxon>Sphingobacteriales</taxon>
        <taxon>Sphingobacteriaceae</taxon>
        <taxon>Olivibacter</taxon>
    </lineage>
</organism>
<keyword evidence="2" id="KW-1185">Reference proteome</keyword>
<evidence type="ECO:0000313" key="1">
    <source>
        <dbReference type="EMBL" id="SEL03092.1"/>
    </source>
</evidence>
<sequence>MALKQLIESNKDDIAIIVGNGINRYLEQKGGFSWDDLLIDLWKTFNPGVYSKMPEGVTVTEFYDLLDLSKSDYSAADYSIQKQAAKLLDQWSYLDHHRRFAKKLEELDIPVLTTNFDLLLPRSLNLKQRFLKSDEGFTDYYPWKAYFGDKALESPTSGFGIWYINGITQYPRSIRLGLSQYMGSVEKARAYLHKGKGRLFNIKNNGNWNGQQTWLDIIFKKSLCIIGLGLNENEVFLRWLLIERARYFKQFNKQAKKGWYISTHVDKPDNRTLGKTIFLKSMGIEFIEEANYKAIYETPWL</sequence>
<dbReference type="AlphaFoldDB" id="A0A1H7LW16"/>
<proteinExistence type="predicted"/>
<protein>
    <recommendedName>
        <fullName evidence="3">SIR2-like domain-containing protein</fullName>
    </recommendedName>
</protein>
<evidence type="ECO:0008006" key="3">
    <source>
        <dbReference type="Google" id="ProtNLM"/>
    </source>
</evidence>